<evidence type="ECO:0008006" key="3">
    <source>
        <dbReference type="Google" id="ProtNLM"/>
    </source>
</evidence>
<dbReference type="EMBL" id="JACIIX010000007">
    <property type="protein sequence ID" value="MBB6210642.1"/>
    <property type="molecule type" value="Genomic_DNA"/>
</dbReference>
<dbReference type="InterPro" id="IPR027417">
    <property type="entry name" value="P-loop_NTPase"/>
</dbReference>
<dbReference type="RefSeq" id="WP_184263473.1">
    <property type="nucleotide sequence ID" value="NZ_JACIIX010000007.1"/>
</dbReference>
<sequence length="246" mass="26831">MAQIHFTLQGKGGVGKSFISALLAQHFHSRNIVPHCYDTDPVNQTFGGYAAFSTRVVRLGEHEGEVNQRFFDALISELIGLPEDAVAIIDNGAATFLPLVAYMTEADIIDMLEEAGHTVYLHTVLTGGQALNDTAQGLVKLAQTLSTGALVVWLNEYFGQILIKTSQGLLTFEQSTFFARYKDRIAALIPLPAVPPQTTGEDIKRMASARLTFAEATTSEAFGIVERSRLKKVWGQINARISAANF</sequence>
<accession>A0A7W9ZHC0</accession>
<dbReference type="Proteomes" id="UP000544872">
    <property type="component" value="Unassembled WGS sequence"/>
</dbReference>
<evidence type="ECO:0000313" key="2">
    <source>
        <dbReference type="Proteomes" id="UP000544872"/>
    </source>
</evidence>
<evidence type="ECO:0000313" key="1">
    <source>
        <dbReference type="EMBL" id="MBB6210642.1"/>
    </source>
</evidence>
<name>A0A7W9ZHC0_NOVIT</name>
<reference evidence="1 2" key="1">
    <citation type="submission" date="2020-08" db="EMBL/GenBank/DDBJ databases">
        <title>Genomic Encyclopedia of Type Strains, Phase IV (KMG-IV): sequencing the most valuable type-strain genomes for metagenomic binning, comparative biology and taxonomic classification.</title>
        <authorList>
            <person name="Goeker M."/>
        </authorList>
    </citation>
    <scope>NUCLEOTIDE SEQUENCE [LARGE SCALE GENOMIC DNA]</scope>
    <source>
        <strain evidence="1 2">DSM 11590</strain>
    </source>
</reference>
<proteinExistence type="predicted"/>
<gene>
    <name evidence="1" type="ORF">FHS48_002067</name>
</gene>
<dbReference type="AlphaFoldDB" id="A0A7W9ZHC0"/>
<comment type="caution">
    <text evidence="1">The sequence shown here is derived from an EMBL/GenBank/DDBJ whole genome shotgun (WGS) entry which is preliminary data.</text>
</comment>
<organism evidence="1 2">
    <name type="scientific">Novispirillum itersonii</name>
    <name type="common">Aquaspirillum itersonii</name>
    <dbReference type="NCBI Taxonomy" id="189"/>
    <lineage>
        <taxon>Bacteria</taxon>
        <taxon>Pseudomonadati</taxon>
        <taxon>Pseudomonadota</taxon>
        <taxon>Alphaproteobacteria</taxon>
        <taxon>Rhodospirillales</taxon>
        <taxon>Novispirillaceae</taxon>
        <taxon>Novispirillum</taxon>
    </lineage>
</organism>
<protein>
    <recommendedName>
        <fullName evidence="3">Conjugal transfer protein TraL</fullName>
    </recommendedName>
</protein>
<dbReference type="SUPFAM" id="SSF52540">
    <property type="entry name" value="P-loop containing nucleoside triphosphate hydrolases"/>
    <property type="match status" value="1"/>
</dbReference>
<keyword evidence="2" id="KW-1185">Reference proteome</keyword>